<organism evidence="2 3">
    <name type="scientific">Lentilactobacillus parabuchneri DSM 5707 = NBRC 107865</name>
    <dbReference type="NCBI Taxonomy" id="1423784"/>
    <lineage>
        <taxon>Bacteria</taxon>
        <taxon>Bacillati</taxon>
        <taxon>Bacillota</taxon>
        <taxon>Bacilli</taxon>
        <taxon>Lactobacillales</taxon>
        <taxon>Lactobacillaceae</taxon>
        <taxon>Lentilactobacillus</taxon>
    </lineage>
</organism>
<evidence type="ECO:0000256" key="1">
    <source>
        <dbReference type="SAM" id="Phobius"/>
    </source>
</evidence>
<dbReference type="EMBL" id="AZGK01000007">
    <property type="protein sequence ID" value="KRM46353.1"/>
    <property type="molecule type" value="Genomic_DNA"/>
</dbReference>
<accession>A0A0R1YVI5</accession>
<name>A0A0R1YVI5_9LACO</name>
<proteinExistence type="predicted"/>
<comment type="caution">
    <text evidence="2">The sequence shown here is derived from an EMBL/GenBank/DDBJ whole genome shotgun (WGS) entry which is preliminary data.</text>
</comment>
<keyword evidence="1" id="KW-1133">Transmembrane helix</keyword>
<sequence>MTLSVFTEQLESDTIPTVFLSSLLVVAILFGMLIFTLATMPKFIHIQMPVDISDPAAVNEKTSL</sequence>
<gene>
    <name evidence="2" type="ORF">FC51_GL002182</name>
</gene>
<reference evidence="2 3" key="1">
    <citation type="journal article" date="2015" name="Genome Announc.">
        <title>Expanding the biotechnology potential of lactobacilli through comparative genomics of 213 strains and associated genera.</title>
        <authorList>
            <person name="Sun Z."/>
            <person name="Harris H.M."/>
            <person name="McCann A."/>
            <person name="Guo C."/>
            <person name="Argimon S."/>
            <person name="Zhang W."/>
            <person name="Yang X."/>
            <person name="Jeffery I.B."/>
            <person name="Cooney J.C."/>
            <person name="Kagawa T.F."/>
            <person name="Liu W."/>
            <person name="Song Y."/>
            <person name="Salvetti E."/>
            <person name="Wrobel A."/>
            <person name="Rasinkangas P."/>
            <person name="Parkhill J."/>
            <person name="Rea M.C."/>
            <person name="O'Sullivan O."/>
            <person name="Ritari J."/>
            <person name="Douillard F.P."/>
            <person name="Paul Ross R."/>
            <person name="Yang R."/>
            <person name="Briner A.E."/>
            <person name="Felis G.E."/>
            <person name="de Vos W.M."/>
            <person name="Barrangou R."/>
            <person name="Klaenhammer T.R."/>
            <person name="Caufield P.W."/>
            <person name="Cui Y."/>
            <person name="Zhang H."/>
            <person name="O'Toole P.W."/>
        </authorList>
    </citation>
    <scope>NUCLEOTIDE SEQUENCE [LARGE SCALE GENOMIC DNA]</scope>
    <source>
        <strain evidence="2 3">DSM 5707</strain>
    </source>
</reference>
<evidence type="ECO:0000313" key="2">
    <source>
        <dbReference type="EMBL" id="KRM46353.1"/>
    </source>
</evidence>
<dbReference type="AlphaFoldDB" id="A0A0R1YVI5"/>
<feature type="transmembrane region" description="Helical" evidence="1">
    <location>
        <begin position="15"/>
        <end position="38"/>
    </location>
</feature>
<protein>
    <submittedName>
        <fullName evidence="2">Uncharacterized protein</fullName>
    </submittedName>
</protein>
<keyword evidence="1" id="KW-0472">Membrane</keyword>
<evidence type="ECO:0000313" key="3">
    <source>
        <dbReference type="Proteomes" id="UP000051957"/>
    </source>
</evidence>
<keyword evidence="1" id="KW-0812">Transmembrane</keyword>
<dbReference type="Proteomes" id="UP000051957">
    <property type="component" value="Unassembled WGS sequence"/>
</dbReference>